<evidence type="ECO:0000313" key="2">
    <source>
        <dbReference type="Proteomes" id="UP000824120"/>
    </source>
</evidence>
<evidence type="ECO:0000313" key="1">
    <source>
        <dbReference type="EMBL" id="KAG5590225.1"/>
    </source>
</evidence>
<dbReference type="EMBL" id="JACXVP010000008">
    <property type="protein sequence ID" value="KAG5590225.1"/>
    <property type="molecule type" value="Genomic_DNA"/>
</dbReference>
<dbReference type="AlphaFoldDB" id="A0A9J5XPT6"/>
<dbReference type="OrthoDB" id="1833006at2759"/>
<dbReference type="Proteomes" id="UP000824120">
    <property type="component" value="Chromosome 8"/>
</dbReference>
<proteinExistence type="predicted"/>
<organism evidence="1 2">
    <name type="scientific">Solanum commersonii</name>
    <name type="common">Commerson's wild potato</name>
    <name type="synonym">Commerson's nightshade</name>
    <dbReference type="NCBI Taxonomy" id="4109"/>
    <lineage>
        <taxon>Eukaryota</taxon>
        <taxon>Viridiplantae</taxon>
        <taxon>Streptophyta</taxon>
        <taxon>Embryophyta</taxon>
        <taxon>Tracheophyta</taxon>
        <taxon>Spermatophyta</taxon>
        <taxon>Magnoliopsida</taxon>
        <taxon>eudicotyledons</taxon>
        <taxon>Gunneridae</taxon>
        <taxon>Pentapetalae</taxon>
        <taxon>asterids</taxon>
        <taxon>lamiids</taxon>
        <taxon>Solanales</taxon>
        <taxon>Solanaceae</taxon>
        <taxon>Solanoideae</taxon>
        <taxon>Solaneae</taxon>
        <taxon>Solanum</taxon>
    </lineage>
</organism>
<protein>
    <submittedName>
        <fullName evidence="1">Uncharacterized protein</fullName>
    </submittedName>
</protein>
<sequence length="124" mass="14514">MNINTITLNNVIELLKEVTDNTLREKIIQLAVNNKASSSNIVDKSKNEFEYSSPYSLSEQKHVDSLQLELFSMNIFDTLRSTKRQATYPMRKGKIIPRVMIRIFIRVLIELPNFTARRHKFDKL</sequence>
<keyword evidence="2" id="KW-1185">Reference proteome</keyword>
<gene>
    <name evidence="1" type="ORF">H5410_040739</name>
</gene>
<name>A0A9J5XPT6_SOLCO</name>
<accession>A0A9J5XPT6</accession>
<reference evidence="1 2" key="1">
    <citation type="submission" date="2020-09" db="EMBL/GenBank/DDBJ databases">
        <title>De no assembly of potato wild relative species, Solanum commersonii.</title>
        <authorList>
            <person name="Cho K."/>
        </authorList>
    </citation>
    <scope>NUCLEOTIDE SEQUENCE [LARGE SCALE GENOMIC DNA]</scope>
    <source>
        <strain evidence="1">LZ3.2</strain>
        <tissue evidence="1">Leaf</tissue>
    </source>
</reference>
<comment type="caution">
    <text evidence="1">The sequence shown here is derived from an EMBL/GenBank/DDBJ whole genome shotgun (WGS) entry which is preliminary data.</text>
</comment>